<keyword evidence="2" id="KW-1185">Reference proteome</keyword>
<dbReference type="EMBL" id="VSSB01000002">
    <property type="protein sequence ID" value="TYL50331.1"/>
    <property type="molecule type" value="Genomic_DNA"/>
</dbReference>
<protein>
    <submittedName>
        <fullName evidence="1">Nitroreductase family deazaflavin-dependent oxidoreductase</fullName>
    </submittedName>
</protein>
<dbReference type="InterPro" id="IPR012349">
    <property type="entry name" value="Split_barrel_FMN-bd"/>
</dbReference>
<dbReference type="NCBIfam" id="TIGR00026">
    <property type="entry name" value="hi_GC_TIGR00026"/>
    <property type="match status" value="1"/>
</dbReference>
<dbReference type="RefSeq" id="WP_148734433.1">
    <property type="nucleotide sequence ID" value="NZ_VSSB01000002.1"/>
</dbReference>
<evidence type="ECO:0000313" key="1">
    <source>
        <dbReference type="EMBL" id="TYL50331.1"/>
    </source>
</evidence>
<dbReference type="GO" id="GO:0016491">
    <property type="term" value="F:oxidoreductase activity"/>
    <property type="evidence" value="ECO:0007669"/>
    <property type="project" value="InterPro"/>
</dbReference>
<accession>A0A5S4UYY7</accession>
<comment type="caution">
    <text evidence="1">The sequence shown here is derived from an EMBL/GenBank/DDBJ whole genome shotgun (WGS) entry which is preliminary data.</text>
</comment>
<dbReference type="InterPro" id="IPR004378">
    <property type="entry name" value="F420H2_quin_Rdtase"/>
</dbReference>
<dbReference type="AlphaFoldDB" id="A0A5S4UYY7"/>
<dbReference type="Gene3D" id="2.30.110.10">
    <property type="entry name" value="Electron Transport, Fmn-binding Protein, Chain A"/>
    <property type="match status" value="1"/>
</dbReference>
<sequence length="172" mass="19280">MVERRGITAWMVTTRWIVRAPIPLFRAGFGFVFGGRLMMLEHRGRVSGKRRYTVLEVAEHESPTSIVVPSGFGPHAQWLQNVQAEPRCGVSVGWRIRVSARATVLDAAESRVKLARYAAQHPMLWPRLERLMAEVTGEDPPVIPLVRLEFAEPVRVTRRAVSMISAPRASSA</sequence>
<evidence type="ECO:0000313" key="2">
    <source>
        <dbReference type="Proteomes" id="UP000325243"/>
    </source>
</evidence>
<dbReference type="Proteomes" id="UP000325243">
    <property type="component" value="Unassembled WGS sequence"/>
</dbReference>
<name>A0A5S4UYY7_9MICO</name>
<reference evidence="1 2" key="1">
    <citation type="submission" date="2019-08" db="EMBL/GenBank/DDBJ databases">
        <authorList>
            <person name="Hu J."/>
        </authorList>
    </citation>
    <scope>NUCLEOTIDE SEQUENCE [LARGE SCALE GENOMIC DNA]</scope>
    <source>
        <strain evidence="1 2">NEAU-184</strain>
    </source>
</reference>
<dbReference type="Pfam" id="PF04075">
    <property type="entry name" value="F420H2_quin_red"/>
    <property type="match status" value="1"/>
</dbReference>
<dbReference type="SUPFAM" id="SSF50475">
    <property type="entry name" value="FMN-binding split barrel"/>
    <property type="match status" value="1"/>
</dbReference>
<proteinExistence type="predicted"/>
<gene>
    <name evidence="1" type="ORF">FYC51_14045</name>
</gene>
<organism evidence="1 2">
    <name type="scientific">Agromyces mariniharenae</name>
    <dbReference type="NCBI Taxonomy" id="2604423"/>
    <lineage>
        <taxon>Bacteria</taxon>
        <taxon>Bacillati</taxon>
        <taxon>Actinomycetota</taxon>
        <taxon>Actinomycetes</taxon>
        <taxon>Micrococcales</taxon>
        <taxon>Microbacteriaceae</taxon>
        <taxon>Agromyces</taxon>
    </lineage>
</organism>